<evidence type="ECO:0000256" key="1">
    <source>
        <dbReference type="SAM" id="MobiDB-lite"/>
    </source>
</evidence>
<gene>
    <name evidence="3" type="ORF">LZC94_30495</name>
</gene>
<keyword evidence="4" id="KW-1185">Reference proteome</keyword>
<dbReference type="RefSeq" id="WP_394821787.1">
    <property type="nucleotide sequence ID" value="NZ_CP089984.1"/>
</dbReference>
<accession>A0ABZ2LMM2</accession>
<proteinExistence type="predicted"/>
<dbReference type="Pfam" id="PF00498">
    <property type="entry name" value="FHA"/>
    <property type="match status" value="1"/>
</dbReference>
<name>A0ABZ2LMM2_9BACT</name>
<dbReference type="SUPFAM" id="SSF49879">
    <property type="entry name" value="SMAD/FHA domain"/>
    <property type="match status" value="1"/>
</dbReference>
<evidence type="ECO:0000313" key="3">
    <source>
        <dbReference type="EMBL" id="WXB12171.1"/>
    </source>
</evidence>
<feature type="region of interest" description="Disordered" evidence="1">
    <location>
        <begin position="399"/>
        <end position="470"/>
    </location>
</feature>
<evidence type="ECO:0000259" key="2">
    <source>
        <dbReference type="PROSITE" id="PS50006"/>
    </source>
</evidence>
<sequence>MDTESNTSFERTCSFPVRFGRNDLFNVQLNYGFVSDQHATIDYRGGALFLIDHRSRNGTILSNGKAAPPDEAVRLTEYHNAFSIGCLRIHVELADTVDDELPNTEISTITGRTLTRRVEGVEKLAKGADTGALAEEVRPFVEARRRTLAPMLQAITECLSALGPSARSEAIGQLVRTFPELAHELDFRRLAEHYGAPLGARDREAACALQEARDVAEFFGAPPLKTVADIQGFFAKSRDVLAQFMLAFLPLRAAFYRPELEHTNVEDPTHHALLSARTPGEIAELLLDWKQPHQGARALRSTFATMLAHQVSLLNGVIRGTTELVRGLAPGTIEAAVRDGKHRASRRFSLGPWRLFWDEYRLKHSEIPTGDLRSFLHRVYGPEVLHGFETLVGQAEAEGRAAAKVPPSSDAGRAPARTRPTESAPAETSEHHGSRPRSGPMGTVVMPQPTGGTPSSNPSQRATGQLSRKG</sequence>
<dbReference type="CDD" id="cd00060">
    <property type="entry name" value="FHA"/>
    <property type="match status" value="1"/>
</dbReference>
<dbReference type="SMART" id="SM00240">
    <property type="entry name" value="FHA"/>
    <property type="match status" value="1"/>
</dbReference>
<dbReference type="Proteomes" id="UP001370348">
    <property type="component" value="Chromosome"/>
</dbReference>
<feature type="compositionally biased region" description="Polar residues" evidence="1">
    <location>
        <begin position="450"/>
        <end position="470"/>
    </location>
</feature>
<organism evidence="3 4">
    <name type="scientific">Pendulispora albinea</name>
    <dbReference type="NCBI Taxonomy" id="2741071"/>
    <lineage>
        <taxon>Bacteria</taxon>
        <taxon>Pseudomonadati</taxon>
        <taxon>Myxococcota</taxon>
        <taxon>Myxococcia</taxon>
        <taxon>Myxococcales</taxon>
        <taxon>Sorangiineae</taxon>
        <taxon>Pendulisporaceae</taxon>
        <taxon>Pendulispora</taxon>
    </lineage>
</organism>
<dbReference type="InterPro" id="IPR008984">
    <property type="entry name" value="SMAD_FHA_dom_sf"/>
</dbReference>
<dbReference type="PROSITE" id="PS50006">
    <property type="entry name" value="FHA_DOMAIN"/>
    <property type="match status" value="1"/>
</dbReference>
<evidence type="ECO:0000313" key="4">
    <source>
        <dbReference type="Proteomes" id="UP001370348"/>
    </source>
</evidence>
<dbReference type="InterPro" id="IPR000253">
    <property type="entry name" value="FHA_dom"/>
</dbReference>
<dbReference type="EMBL" id="CP089984">
    <property type="protein sequence ID" value="WXB12171.1"/>
    <property type="molecule type" value="Genomic_DNA"/>
</dbReference>
<dbReference type="Gene3D" id="2.60.200.20">
    <property type="match status" value="1"/>
</dbReference>
<reference evidence="3 4" key="1">
    <citation type="submission" date="2021-12" db="EMBL/GenBank/DDBJ databases">
        <title>Discovery of the Pendulisporaceae a myxobacterial family with distinct sporulation behavior and unique specialized metabolism.</title>
        <authorList>
            <person name="Garcia R."/>
            <person name="Popoff A."/>
            <person name="Bader C.D."/>
            <person name="Loehr J."/>
            <person name="Walesch S."/>
            <person name="Walt C."/>
            <person name="Boldt J."/>
            <person name="Bunk B."/>
            <person name="Haeckl F.J.F.P.J."/>
            <person name="Gunesch A.P."/>
            <person name="Birkelbach J."/>
            <person name="Nuebel U."/>
            <person name="Pietschmann T."/>
            <person name="Bach T."/>
            <person name="Mueller R."/>
        </authorList>
    </citation>
    <scope>NUCLEOTIDE SEQUENCE [LARGE SCALE GENOMIC DNA]</scope>
    <source>
        <strain evidence="3 4">MSr11954</strain>
    </source>
</reference>
<protein>
    <submittedName>
        <fullName evidence="3">FHA domain-containing protein</fullName>
    </submittedName>
</protein>
<feature type="domain" description="FHA" evidence="2">
    <location>
        <begin position="17"/>
        <end position="66"/>
    </location>
</feature>